<evidence type="ECO:0000313" key="11">
    <source>
        <dbReference type="Proteomes" id="UP000054560"/>
    </source>
</evidence>
<evidence type="ECO:0000256" key="6">
    <source>
        <dbReference type="ARBA" id="ARBA00023242"/>
    </source>
</evidence>
<reference evidence="10 11" key="1">
    <citation type="submission" date="2011-02" db="EMBL/GenBank/DDBJ databases">
        <title>The Genome Sequence of Sphaeroforma arctica JP610.</title>
        <authorList>
            <consortium name="The Broad Institute Genome Sequencing Platform"/>
            <person name="Russ C."/>
            <person name="Cuomo C."/>
            <person name="Young S.K."/>
            <person name="Zeng Q."/>
            <person name="Gargeya S."/>
            <person name="Alvarado L."/>
            <person name="Berlin A."/>
            <person name="Chapman S.B."/>
            <person name="Chen Z."/>
            <person name="Freedman E."/>
            <person name="Gellesch M."/>
            <person name="Goldberg J."/>
            <person name="Griggs A."/>
            <person name="Gujja S."/>
            <person name="Heilman E."/>
            <person name="Heiman D."/>
            <person name="Howarth C."/>
            <person name="Mehta T."/>
            <person name="Neiman D."/>
            <person name="Pearson M."/>
            <person name="Roberts A."/>
            <person name="Saif S."/>
            <person name="Shea T."/>
            <person name="Shenoy N."/>
            <person name="Sisk P."/>
            <person name="Stolte C."/>
            <person name="Sykes S."/>
            <person name="White J."/>
            <person name="Yandava C."/>
            <person name="Burger G."/>
            <person name="Gray M.W."/>
            <person name="Holland P.W.H."/>
            <person name="King N."/>
            <person name="Lang F.B.F."/>
            <person name="Roger A.J."/>
            <person name="Ruiz-Trillo I."/>
            <person name="Haas B."/>
            <person name="Nusbaum C."/>
            <person name="Birren B."/>
        </authorList>
    </citation>
    <scope>NUCLEOTIDE SEQUENCE [LARGE SCALE GENOMIC DNA]</scope>
    <source>
        <strain evidence="10 11">JP610</strain>
    </source>
</reference>
<evidence type="ECO:0000256" key="3">
    <source>
        <dbReference type="ARBA" id="ARBA00006256"/>
    </source>
</evidence>
<keyword evidence="5" id="KW-0690">Ribosome biogenesis</keyword>
<name>A0A0L0FT24_9EUKA</name>
<feature type="domain" description="Ribosome-assembly protein 3 C-terminal" evidence="9">
    <location>
        <begin position="149"/>
        <end position="194"/>
    </location>
</feature>
<feature type="region of interest" description="Disordered" evidence="8">
    <location>
        <begin position="108"/>
        <end position="142"/>
    </location>
</feature>
<proteinExistence type="inferred from homology"/>
<evidence type="ECO:0000256" key="5">
    <source>
        <dbReference type="ARBA" id="ARBA00022517"/>
    </source>
</evidence>
<dbReference type="GO" id="GO:0030687">
    <property type="term" value="C:preribosome, large subunit precursor"/>
    <property type="evidence" value="ECO:0007669"/>
    <property type="project" value="TreeGrafter"/>
</dbReference>
<gene>
    <name evidence="10" type="ORF">SARC_07880</name>
</gene>
<dbReference type="InterPro" id="IPR051898">
    <property type="entry name" value="Ribosome_Assembly_3"/>
</dbReference>
<evidence type="ECO:0000313" key="10">
    <source>
        <dbReference type="EMBL" id="KNC79731.1"/>
    </source>
</evidence>
<dbReference type="PANTHER" id="PTHR28127:SF1">
    <property type="entry name" value="RIBOSOME ASSEMBLY PROTEIN 3"/>
    <property type="match status" value="1"/>
</dbReference>
<protein>
    <recommendedName>
        <fullName evidence="4">Ribosome assembly protein 3</fullName>
    </recommendedName>
</protein>
<comment type="subcellular location">
    <subcellularLocation>
        <location evidence="2">Nucleus</location>
        <location evidence="2">Nucleolus</location>
    </subcellularLocation>
</comment>
<dbReference type="AlphaFoldDB" id="A0A0L0FT24"/>
<keyword evidence="6" id="KW-0539">Nucleus</keyword>
<dbReference type="OrthoDB" id="69550at2759"/>
<evidence type="ECO:0000256" key="8">
    <source>
        <dbReference type="SAM" id="MobiDB-lite"/>
    </source>
</evidence>
<evidence type="ECO:0000256" key="2">
    <source>
        <dbReference type="ARBA" id="ARBA00004604"/>
    </source>
</evidence>
<dbReference type="Proteomes" id="UP000054560">
    <property type="component" value="Unassembled WGS sequence"/>
</dbReference>
<dbReference type="RefSeq" id="XP_014153633.1">
    <property type="nucleotide sequence ID" value="XM_014298158.1"/>
</dbReference>
<evidence type="ECO:0000256" key="4">
    <source>
        <dbReference type="ARBA" id="ARBA00015339"/>
    </source>
</evidence>
<organism evidence="10 11">
    <name type="scientific">Sphaeroforma arctica JP610</name>
    <dbReference type="NCBI Taxonomy" id="667725"/>
    <lineage>
        <taxon>Eukaryota</taxon>
        <taxon>Ichthyosporea</taxon>
        <taxon>Ichthyophonida</taxon>
        <taxon>Sphaeroforma</taxon>
    </lineage>
</organism>
<evidence type="ECO:0000259" key="9">
    <source>
        <dbReference type="Pfam" id="PF14615"/>
    </source>
</evidence>
<dbReference type="GeneID" id="25908384"/>
<evidence type="ECO:0000256" key="1">
    <source>
        <dbReference type="ARBA" id="ARBA00003035"/>
    </source>
</evidence>
<keyword evidence="11" id="KW-1185">Reference proteome</keyword>
<comment type="function">
    <text evidence="1">Required for efficient biogenesis of the 60S ribosomal subunit.</text>
</comment>
<accession>A0A0L0FT24</accession>
<evidence type="ECO:0000256" key="7">
    <source>
        <dbReference type="ARBA" id="ARBA00023274"/>
    </source>
</evidence>
<dbReference type="Pfam" id="PF14615">
    <property type="entry name" value="Rsa3"/>
    <property type="match status" value="1"/>
</dbReference>
<keyword evidence="7" id="KW-0687">Ribonucleoprotein</keyword>
<dbReference type="InterPro" id="IPR028217">
    <property type="entry name" value="Rsa3_C"/>
</dbReference>
<sequence length="216" mass="23911">MEVMRSCDPDTRDEFADRVVGIDFRLLQYLKRSVQFTQRMSADAKDGGMRSEEVYLKDVKAASTAGSKKMTEIGLWSDLVRANAGVLARTSDIIDDSEASIAATLEQDEHPPHTQTQALPSSQTHTRTSTSEDTSNQANTQRTVDGEAFSAAYMDHAVSGFTDELDLLRQEPGFGEESVSLLIDCLNSGADIWDPSEKALWLTEGEETPIHRKCQY</sequence>
<dbReference type="GO" id="GO:0005730">
    <property type="term" value="C:nucleolus"/>
    <property type="evidence" value="ECO:0007669"/>
    <property type="project" value="UniProtKB-SubCell"/>
</dbReference>
<dbReference type="PANTHER" id="PTHR28127">
    <property type="entry name" value="RIBOSOME ASSEMBLY PROTEIN 3"/>
    <property type="match status" value="1"/>
</dbReference>
<feature type="compositionally biased region" description="Polar residues" evidence="8">
    <location>
        <begin position="113"/>
        <end position="142"/>
    </location>
</feature>
<comment type="similarity">
    <text evidence="3">Belongs to the RSA3 family.</text>
</comment>
<dbReference type="eggNOG" id="ENOG502RZF0">
    <property type="taxonomic scope" value="Eukaryota"/>
</dbReference>
<dbReference type="GO" id="GO:0000027">
    <property type="term" value="P:ribosomal large subunit assembly"/>
    <property type="evidence" value="ECO:0007669"/>
    <property type="project" value="TreeGrafter"/>
</dbReference>
<dbReference type="EMBL" id="KQ242254">
    <property type="protein sequence ID" value="KNC79731.1"/>
    <property type="molecule type" value="Genomic_DNA"/>
</dbReference>